<organism evidence="3 4">
    <name type="scientific">Alicyclobacillus acidocaldarius (strain Tc-4-1)</name>
    <name type="common">Bacillus acidocaldarius</name>
    <dbReference type="NCBI Taxonomy" id="1048834"/>
    <lineage>
        <taxon>Bacteria</taxon>
        <taxon>Bacillati</taxon>
        <taxon>Bacillota</taxon>
        <taxon>Bacilli</taxon>
        <taxon>Bacillales</taxon>
        <taxon>Alicyclobacillaceae</taxon>
        <taxon>Alicyclobacillus</taxon>
    </lineage>
</organism>
<protein>
    <recommendedName>
        <fullName evidence="5">DUF5667 domain-containing protein</fullName>
    </recommendedName>
</protein>
<evidence type="ECO:0000256" key="2">
    <source>
        <dbReference type="SAM" id="SignalP"/>
    </source>
</evidence>
<evidence type="ECO:0000313" key="3">
    <source>
        <dbReference type="EMBL" id="AEJ42353.1"/>
    </source>
</evidence>
<evidence type="ECO:0000256" key="1">
    <source>
        <dbReference type="SAM" id="MobiDB-lite"/>
    </source>
</evidence>
<reference evidence="4" key="2">
    <citation type="submission" date="2011-06" db="EMBL/GenBank/DDBJ databases">
        <title>The complete genome sequence of Alicyclobacillus acidocaldarius sp. Tc-4-1.</title>
        <authorList>
            <person name="Chen Y."/>
            <person name="He Y."/>
            <person name="Dong Z."/>
            <person name="Hu S."/>
        </authorList>
    </citation>
    <scope>NUCLEOTIDE SEQUENCE [LARGE SCALE GENOMIC DNA]</scope>
    <source>
        <strain evidence="4">Tc-4-1</strain>
    </source>
</reference>
<sequence length="234" mass="24467">MSMKSTRWTRRLAAVATAGTVLAAASPIALAAPRGLHLGHPAAVSRGLHESITLTDVEANASAVNALYQQYESLVQASGSSTQPAAVQKLISELQSDLTALQNATSSESARQTMNQILKQVAQAEAALRDTHALAALEQQISKEYSQFTQELNQVTSESNVPTGQLRQLWNLENLLMAKLREAIRALGATPTTTQTSTGSSTSSTSSNSTSSGATTTSNSTSNTSGEANTTSTT</sequence>
<accession>F8IKX3</accession>
<feature type="signal peptide" evidence="2">
    <location>
        <begin position="1"/>
        <end position="31"/>
    </location>
</feature>
<dbReference type="Proteomes" id="UP000000292">
    <property type="component" value="Chromosome"/>
</dbReference>
<feature type="region of interest" description="Disordered" evidence="1">
    <location>
        <begin position="188"/>
        <end position="234"/>
    </location>
</feature>
<evidence type="ECO:0000313" key="4">
    <source>
        <dbReference type="Proteomes" id="UP000000292"/>
    </source>
</evidence>
<dbReference type="PATRIC" id="fig|1048834.4.peg.359"/>
<gene>
    <name evidence="3" type="ordered locus">TC41_0387</name>
</gene>
<dbReference type="KEGG" id="aad:TC41_0387"/>
<keyword evidence="2" id="KW-0732">Signal</keyword>
<proteinExistence type="predicted"/>
<name>F8IKX3_ALIAT</name>
<feature type="chain" id="PRO_5003372774" description="DUF5667 domain-containing protein" evidence="2">
    <location>
        <begin position="32"/>
        <end position="234"/>
    </location>
</feature>
<dbReference type="EMBL" id="CP002902">
    <property type="protein sequence ID" value="AEJ42353.1"/>
    <property type="molecule type" value="Genomic_DNA"/>
</dbReference>
<reference evidence="3 4" key="1">
    <citation type="journal article" date="2011" name="J. Bacteriol.">
        <title>Complete Genome Sequence of Alicyclobacillus acidocaldarius Strain Tc-4-1.</title>
        <authorList>
            <person name="Chen Y."/>
            <person name="He Y."/>
            <person name="Zhang B."/>
            <person name="Yang J."/>
            <person name="Li W."/>
            <person name="Dong Z."/>
            <person name="Hu S."/>
        </authorList>
    </citation>
    <scope>NUCLEOTIDE SEQUENCE [LARGE SCALE GENOMIC DNA]</scope>
    <source>
        <strain evidence="3 4">Tc-4-1</strain>
    </source>
</reference>
<dbReference type="AlphaFoldDB" id="F8IKX3"/>
<evidence type="ECO:0008006" key="5">
    <source>
        <dbReference type="Google" id="ProtNLM"/>
    </source>
</evidence>
<dbReference type="HOGENOM" id="CLU_1183010_0_0_9"/>